<evidence type="ECO:0000313" key="3">
    <source>
        <dbReference type="Proteomes" id="UP000240572"/>
    </source>
</evidence>
<keyword evidence="3" id="KW-1185">Reference proteome</keyword>
<reference evidence="2 3" key="1">
    <citation type="submission" date="2018-03" db="EMBL/GenBank/DDBJ databases">
        <title>Genomic Encyclopedia of Type Strains, Phase III (KMG-III): the genomes of soil and plant-associated and newly described type strains.</title>
        <authorList>
            <person name="Whitman W."/>
        </authorList>
    </citation>
    <scope>NUCLEOTIDE SEQUENCE [LARGE SCALE GENOMIC DNA]</scope>
    <source>
        <strain evidence="2 3">CGMCC 1.12700</strain>
    </source>
</reference>
<organism evidence="2 3">
    <name type="scientific">Taibaiella chishuiensis</name>
    <dbReference type="NCBI Taxonomy" id="1434707"/>
    <lineage>
        <taxon>Bacteria</taxon>
        <taxon>Pseudomonadati</taxon>
        <taxon>Bacteroidota</taxon>
        <taxon>Chitinophagia</taxon>
        <taxon>Chitinophagales</taxon>
        <taxon>Chitinophagaceae</taxon>
        <taxon>Taibaiella</taxon>
    </lineage>
</organism>
<proteinExistence type="predicted"/>
<feature type="chain" id="PRO_5015118460" description="Lipoprotein" evidence="1">
    <location>
        <begin position="19"/>
        <end position="186"/>
    </location>
</feature>
<dbReference type="RefSeq" id="WP_106521442.1">
    <property type="nucleotide sequence ID" value="NZ_PYGD01000001.1"/>
</dbReference>
<sequence>MKRLLPVLLLLLACLAWSCNKSFNPDRKGMEQLYQVLEKKFGAGAWYNSIILVHDAAGDDMITVERAADPDKAMQEQWTWFHGFWEQKADIELKCSGVQPRDFLFQLQNGNLQQMGKLAEQALRTLAADPANGRGRLIMAGIERDNPSPEGAHHLAYTIQLRNAAGVRYSYRYDEQGEPLPPAAQP</sequence>
<evidence type="ECO:0000256" key="1">
    <source>
        <dbReference type="SAM" id="SignalP"/>
    </source>
</evidence>
<dbReference type="OrthoDB" id="676695at2"/>
<dbReference type="AlphaFoldDB" id="A0A2P8DC12"/>
<keyword evidence="1" id="KW-0732">Signal</keyword>
<gene>
    <name evidence="2" type="ORF">B0I18_101916</name>
</gene>
<evidence type="ECO:0008006" key="4">
    <source>
        <dbReference type="Google" id="ProtNLM"/>
    </source>
</evidence>
<protein>
    <recommendedName>
        <fullName evidence="4">Lipoprotein</fullName>
    </recommendedName>
</protein>
<dbReference type="EMBL" id="PYGD01000001">
    <property type="protein sequence ID" value="PSK94756.1"/>
    <property type="molecule type" value="Genomic_DNA"/>
</dbReference>
<dbReference type="Proteomes" id="UP000240572">
    <property type="component" value="Unassembled WGS sequence"/>
</dbReference>
<evidence type="ECO:0000313" key="2">
    <source>
        <dbReference type="EMBL" id="PSK94756.1"/>
    </source>
</evidence>
<feature type="signal peptide" evidence="1">
    <location>
        <begin position="1"/>
        <end position="18"/>
    </location>
</feature>
<comment type="caution">
    <text evidence="2">The sequence shown here is derived from an EMBL/GenBank/DDBJ whole genome shotgun (WGS) entry which is preliminary data.</text>
</comment>
<accession>A0A2P8DC12</accession>
<name>A0A2P8DC12_9BACT</name>